<gene>
    <name evidence="2" type="ORF">MSAN_01303100</name>
</gene>
<dbReference type="OrthoDB" id="258495at2759"/>
<name>A0A8H6Y9X2_9AGAR</name>
<feature type="region of interest" description="Disordered" evidence="1">
    <location>
        <begin position="382"/>
        <end position="447"/>
    </location>
</feature>
<dbReference type="Proteomes" id="UP000623467">
    <property type="component" value="Unassembled WGS sequence"/>
</dbReference>
<evidence type="ECO:0000256" key="1">
    <source>
        <dbReference type="SAM" id="MobiDB-lite"/>
    </source>
</evidence>
<evidence type="ECO:0000313" key="2">
    <source>
        <dbReference type="EMBL" id="KAF7357090.1"/>
    </source>
</evidence>
<keyword evidence="3" id="KW-1185">Reference proteome</keyword>
<organism evidence="2 3">
    <name type="scientific">Mycena sanguinolenta</name>
    <dbReference type="NCBI Taxonomy" id="230812"/>
    <lineage>
        <taxon>Eukaryota</taxon>
        <taxon>Fungi</taxon>
        <taxon>Dikarya</taxon>
        <taxon>Basidiomycota</taxon>
        <taxon>Agaricomycotina</taxon>
        <taxon>Agaricomycetes</taxon>
        <taxon>Agaricomycetidae</taxon>
        <taxon>Agaricales</taxon>
        <taxon>Marasmiineae</taxon>
        <taxon>Mycenaceae</taxon>
        <taxon>Mycena</taxon>
    </lineage>
</organism>
<sequence>MDDQPHPNAEVTDSSACDPESLSHASGIFSHSQQFTVTGGIFTHVTNKNYAALSLPSDFRMIPMGDIDLLHEIRLDEYTSVAYCQRQRACVRRMHSAKAIIAGRKKSRVTVAMYQGNDAEEEWRQDMETYIHPNIIQICGAASSNGIHAAIFNGDLIPLRNFLDSYRESHFTTVYIYACCNSDFSTVRDYIDSAFQQSVTSADCTRWIRRSTGRLCTELTTASDYMWLDWQSPELPALSPKYRWNASAETITSIIDSLTLEQYHRICDWNLAQRQHFDICASTTVNFGTVFCYNGDRLEDSVEIAFLPSAEAVLGNWIISEGGTGEIMPNGWTRFPSGDVINNTLYLTLNISPSWHTWLSQANHIFHHLHITSNFEDYVHSDGGDSDADVDSDCNSPCTEDYESEYPPTSACDDFDLDTDAGSSHSQETVHDPLSRHNQPEHQEKLNWKDHNASESTVEEDLVAEEIPVLSPTFRIVLCIQLMLILFLALSELHNCVWLI</sequence>
<reference evidence="2" key="1">
    <citation type="submission" date="2020-05" db="EMBL/GenBank/DDBJ databases">
        <title>Mycena genomes resolve the evolution of fungal bioluminescence.</title>
        <authorList>
            <person name="Tsai I.J."/>
        </authorList>
    </citation>
    <scope>NUCLEOTIDE SEQUENCE</scope>
    <source>
        <strain evidence="2">160909Yilan</strain>
    </source>
</reference>
<evidence type="ECO:0000313" key="3">
    <source>
        <dbReference type="Proteomes" id="UP000623467"/>
    </source>
</evidence>
<feature type="compositionally biased region" description="Basic and acidic residues" evidence="1">
    <location>
        <begin position="428"/>
        <end position="447"/>
    </location>
</feature>
<protein>
    <submittedName>
        <fullName evidence="2">Uncharacterized protein</fullName>
    </submittedName>
</protein>
<dbReference type="AlphaFoldDB" id="A0A8H6Y9X2"/>
<dbReference type="EMBL" id="JACAZH010000010">
    <property type="protein sequence ID" value="KAF7357090.1"/>
    <property type="molecule type" value="Genomic_DNA"/>
</dbReference>
<comment type="caution">
    <text evidence="2">The sequence shown here is derived from an EMBL/GenBank/DDBJ whole genome shotgun (WGS) entry which is preliminary data.</text>
</comment>
<proteinExistence type="predicted"/>
<accession>A0A8H6Y9X2</accession>